<dbReference type="AlphaFoldDB" id="A0A9D0Z734"/>
<evidence type="ECO:0000313" key="1">
    <source>
        <dbReference type="EMBL" id="HIQ70075.1"/>
    </source>
</evidence>
<dbReference type="InterPro" id="IPR037018">
    <property type="entry name" value="GH65_N"/>
</dbReference>
<protein>
    <submittedName>
        <fullName evidence="1">Uncharacterized protein</fullName>
    </submittedName>
</protein>
<reference evidence="1" key="2">
    <citation type="journal article" date="2021" name="PeerJ">
        <title>Extensive microbial diversity within the chicken gut microbiome revealed by metagenomics and culture.</title>
        <authorList>
            <person name="Gilroy R."/>
            <person name="Ravi A."/>
            <person name="Getino M."/>
            <person name="Pursley I."/>
            <person name="Horton D.L."/>
            <person name="Alikhan N.F."/>
            <person name="Baker D."/>
            <person name="Gharbi K."/>
            <person name="Hall N."/>
            <person name="Watson M."/>
            <person name="Adriaenssens E.M."/>
            <person name="Foster-Nyarko E."/>
            <person name="Jarju S."/>
            <person name="Secka A."/>
            <person name="Antonio M."/>
            <person name="Oren A."/>
            <person name="Chaudhuri R.R."/>
            <person name="La Ragione R."/>
            <person name="Hildebrand F."/>
            <person name="Pallen M.J."/>
        </authorList>
    </citation>
    <scope>NUCLEOTIDE SEQUENCE</scope>
    <source>
        <strain evidence="1">ChiSjej2B20-13462</strain>
    </source>
</reference>
<name>A0A9D0Z734_9FIRM</name>
<reference evidence="1" key="1">
    <citation type="submission" date="2020-10" db="EMBL/GenBank/DDBJ databases">
        <authorList>
            <person name="Gilroy R."/>
        </authorList>
    </citation>
    <scope>NUCLEOTIDE SEQUENCE</scope>
    <source>
        <strain evidence="1">ChiSjej2B20-13462</strain>
    </source>
</reference>
<comment type="caution">
    <text evidence="1">The sequence shown here is derived from an EMBL/GenBank/DDBJ whole genome shotgun (WGS) entry which is preliminary data.</text>
</comment>
<proteinExistence type="predicted"/>
<organism evidence="1 2">
    <name type="scientific">Candidatus Avoscillospira stercorigallinarum</name>
    <dbReference type="NCBI Taxonomy" id="2840708"/>
    <lineage>
        <taxon>Bacteria</taxon>
        <taxon>Bacillati</taxon>
        <taxon>Bacillota</taxon>
        <taxon>Clostridia</taxon>
        <taxon>Eubacteriales</taxon>
        <taxon>Oscillospiraceae</taxon>
        <taxon>Oscillospiraceae incertae sedis</taxon>
        <taxon>Candidatus Avoscillospira</taxon>
    </lineage>
</organism>
<evidence type="ECO:0000313" key="2">
    <source>
        <dbReference type="Proteomes" id="UP000886874"/>
    </source>
</evidence>
<dbReference type="GO" id="GO:0003824">
    <property type="term" value="F:catalytic activity"/>
    <property type="evidence" value="ECO:0007669"/>
    <property type="project" value="UniProtKB-ARBA"/>
</dbReference>
<gene>
    <name evidence="1" type="ORF">IAA67_07085</name>
</gene>
<dbReference type="Proteomes" id="UP000886874">
    <property type="component" value="Unassembled WGS sequence"/>
</dbReference>
<sequence length="674" mass="74426">MAAWMYIWNKYKKDRRLFDQKNRFVIDHCQKKPTFSSFLPGIAGPKGIPAWVYYNNRGQGVCSFGAENRDHAIMEFCPAHVGYQNNARTGFRTFVKVNGAVTEVLSLDASMHIGAAELMLEQQLPGLTAQVTYYGLPNARAAGLVRMFTLTNTGSEPLDVELLDGMSAVVCYGINQDTLKSMTQLAKAWMQTDFGESGAAHFAVRASMADTACVTQVEGVNFAYAIDETGAVLHPLVQPGLVFGQDTGLAFPETFAAAPLSELTTRDQVTTNQSPCCFMPRCKTLAPGEALSVCTLYGQAENRAAVARLVAQISGPQWFQDRYAEAVALGRDLSDAVETKTADPVFDAYCRQTYVDNLLRGGTPIFFEKDGKKTPFYLYSRKHGDPEREYNYFSVGNEYYAQGNGNFRDVNQNRRCDVLFHPDLGDANIRMFFELLQTDGYNPLVIQASTFRLEAADRDALVSTLPAAVQDSARALLTGDFTPGRLAMAAEDWQLPDADGFVAACVTAAHSDPNASFGEGYWCDHWTYDLDLIESYLAVFPEKKSELLRGSRTYRWYASQAAVLPRQQRYVAAENGLRQYQSIDEEVRQRSDGKWLLTADGSRAVSTLLEKLILLGAVKASTLDAAGMGVEMEGGKPGWYDALNGLPGPGDHGGPRRSGRRGRLRLPLVHRRPF</sequence>
<accession>A0A9D0Z734</accession>
<dbReference type="EMBL" id="DVFN01000102">
    <property type="protein sequence ID" value="HIQ70075.1"/>
    <property type="molecule type" value="Genomic_DNA"/>
</dbReference>
<dbReference type="Gene3D" id="2.70.98.40">
    <property type="entry name" value="Glycoside hydrolase, family 65, N-terminal domain"/>
    <property type="match status" value="1"/>
</dbReference>